<evidence type="ECO:0000256" key="7">
    <source>
        <dbReference type="ARBA" id="ARBA00022692"/>
    </source>
</evidence>
<dbReference type="RefSeq" id="WP_088819085.1">
    <property type="nucleotide sequence ID" value="NZ_FYEZ01000003.1"/>
</dbReference>
<evidence type="ECO:0000256" key="3">
    <source>
        <dbReference type="ARBA" id="ARBA00012438"/>
    </source>
</evidence>
<dbReference type="InterPro" id="IPR005467">
    <property type="entry name" value="His_kinase_dom"/>
</dbReference>
<evidence type="ECO:0000256" key="5">
    <source>
        <dbReference type="ARBA" id="ARBA00022553"/>
    </source>
</evidence>
<evidence type="ECO:0000259" key="15">
    <source>
        <dbReference type="PROSITE" id="PS50885"/>
    </source>
</evidence>
<keyword evidence="4" id="KW-1003">Cell membrane</keyword>
<keyword evidence="10" id="KW-0067">ATP-binding</keyword>
<evidence type="ECO:0000256" key="8">
    <source>
        <dbReference type="ARBA" id="ARBA00022741"/>
    </source>
</evidence>
<keyword evidence="5" id="KW-0597">Phosphoprotein</keyword>
<dbReference type="CDD" id="cd00082">
    <property type="entry name" value="HisKA"/>
    <property type="match status" value="1"/>
</dbReference>
<feature type="domain" description="Histidine kinase" evidence="14">
    <location>
        <begin position="249"/>
        <end position="444"/>
    </location>
</feature>
<dbReference type="InterPro" id="IPR036097">
    <property type="entry name" value="HisK_dim/P_sf"/>
</dbReference>
<dbReference type="InterPro" id="IPR050980">
    <property type="entry name" value="2C_sensor_his_kinase"/>
</dbReference>
<reference evidence="16 17" key="1">
    <citation type="submission" date="2017-06" db="EMBL/GenBank/DDBJ databases">
        <authorList>
            <person name="Kim H.J."/>
            <person name="Triplett B.A."/>
        </authorList>
    </citation>
    <scope>NUCLEOTIDE SEQUENCE [LARGE SCALE GENOMIC DNA]</scope>
    <source>
        <strain evidence="16 17">DSM 22179</strain>
    </source>
</reference>
<dbReference type="SUPFAM" id="SSF158472">
    <property type="entry name" value="HAMP domain-like"/>
    <property type="match status" value="1"/>
</dbReference>
<keyword evidence="11 13" id="KW-1133">Transmembrane helix</keyword>
<dbReference type="InterPro" id="IPR004358">
    <property type="entry name" value="Sig_transdc_His_kin-like_C"/>
</dbReference>
<sequence>MTATDAGGRARRSVAARTGEGVLDDTVPMRVVGHLAYRPGPTGWRHSIRTRIMGAILLVSMLTSTLLGASLSEQAARQSRENLRQQAVTKLETVADSYRLDGRVRLGATTDPQAPPQELVTGMEVGERRSYYDGETMWATERLGRDVMLSVEVDGSGLREQDARRFRTLVLGFLGAALGSLALSWWMGNALSRRLRRAATAATAMAEGDPSARTHQGGQDEVAALTRAVDSMATTLQRRLETERAFTADVAHELRTPVTGLVSAAELLPDGRATTLVRNQIGRLRRLVEDLLEVSRLESGSEVAQLEEHELGDLVDRTVRFLAVSAPCDRVELRGDSPARVLVDPRRFERIMANLLVNVQRHGGGECVVTVVRRAVVVDDDGPGYPPEIVDRGPQRFHGTGEHKGTGLGLTIITKQAETMGATVEFSSSRSGGARTVLRLQEAL</sequence>
<dbReference type="Pfam" id="PF02518">
    <property type="entry name" value="HATPase_c"/>
    <property type="match status" value="1"/>
</dbReference>
<keyword evidence="9 16" id="KW-0418">Kinase</keyword>
<dbReference type="InterPro" id="IPR003660">
    <property type="entry name" value="HAMP_dom"/>
</dbReference>
<name>A0A212U663_9MICO</name>
<evidence type="ECO:0000256" key="2">
    <source>
        <dbReference type="ARBA" id="ARBA00004651"/>
    </source>
</evidence>
<accession>A0A212U663</accession>
<dbReference type="Pfam" id="PF00512">
    <property type="entry name" value="HisKA"/>
    <property type="match status" value="1"/>
</dbReference>
<dbReference type="EC" id="2.7.13.3" evidence="3"/>
<dbReference type="PANTHER" id="PTHR44936:SF10">
    <property type="entry name" value="SENSOR PROTEIN RSTB"/>
    <property type="match status" value="1"/>
</dbReference>
<dbReference type="Gene3D" id="6.10.340.10">
    <property type="match status" value="1"/>
</dbReference>
<dbReference type="Gene3D" id="3.30.565.10">
    <property type="entry name" value="Histidine kinase-like ATPase, C-terminal domain"/>
    <property type="match status" value="1"/>
</dbReference>
<dbReference type="OrthoDB" id="9808408at2"/>
<evidence type="ECO:0000313" key="16">
    <source>
        <dbReference type="EMBL" id="SNC73709.1"/>
    </source>
</evidence>
<evidence type="ECO:0000256" key="11">
    <source>
        <dbReference type="ARBA" id="ARBA00022989"/>
    </source>
</evidence>
<dbReference type="SUPFAM" id="SSF55874">
    <property type="entry name" value="ATPase domain of HSP90 chaperone/DNA topoisomerase II/histidine kinase"/>
    <property type="match status" value="1"/>
</dbReference>
<feature type="transmembrane region" description="Helical" evidence="13">
    <location>
        <begin position="168"/>
        <end position="187"/>
    </location>
</feature>
<dbReference type="PROSITE" id="PS50109">
    <property type="entry name" value="HIS_KIN"/>
    <property type="match status" value="1"/>
</dbReference>
<evidence type="ECO:0000256" key="10">
    <source>
        <dbReference type="ARBA" id="ARBA00022840"/>
    </source>
</evidence>
<keyword evidence="7 13" id="KW-0812">Transmembrane</keyword>
<dbReference type="PANTHER" id="PTHR44936">
    <property type="entry name" value="SENSOR PROTEIN CREC"/>
    <property type="match status" value="1"/>
</dbReference>
<dbReference type="SMART" id="SM00388">
    <property type="entry name" value="HisKA"/>
    <property type="match status" value="1"/>
</dbReference>
<feature type="domain" description="HAMP" evidence="15">
    <location>
        <begin position="189"/>
        <end position="241"/>
    </location>
</feature>
<dbReference type="SUPFAM" id="SSF47384">
    <property type="entry name" value="Homodimeric domain of signal transducing histidine kinase"/>
    <property type="match status" value="1"/>
</dbReference>
<evidence type="ECO:0000256" key="13">
    <source>
        <dbReference type="SAM" id="Phobius"/>
    </source>
</evidence>
<dbReference type="SMART" id="SM00304">
    <property type="entry name" value="HAMP"/>
    <property type="match status" value="1"/>
</dbReference>
<dbReference type="Proteomes" id="UP000198122">
    <property type="component" value="Unassembled WGS sequence"/>
</dbReference>
<evidence type="ECO:0000259" key="14">
    <source>
        <dbReference type="PROSITE" id="PS50109"/>
    </source>
</evidence>
<evidence type="ECO:0000256" key="6">
    <source>
        <dbReference type="ARBA" id="ARBA00022679"/>
    </source>
</evidence>
<evidence type="ECO:0000256" key="1">
    <source>
        <dbReference type="ARBA" id="ARBA00000085"/>
    </source>
</evidence>
<dbReference type="PRINTS" id="PR00344">
    <property type="entry name" value="BCTRLSENSOR"/>
</dbReference>
<comment type="catalytic activity">
    <reaction evidence="1">
        <text>ATP + protein L-histidine = ADP + protein N-phospho-L-histidine.</text>
        <dbReference type="EC" id="2.7.13.3"/>
    </reaction>
</comment>
<dbReference type="GO" id="GO:0000155">
    <property type="term" value="F:phosphorelay sensor kinase activity"/>
    <property type="evidence" value="ECO:0007669"/>
    <property type="project" value="InterPro"/>
</dbReference>
<keyword evidence="17" id="KW-1185">Reference proteome</keyword>
<keyword evidence="12" id="KW-0902">Two-component regulatory system</keyword>
<gene>
    <name evidence="16" type="ORF">SAMN05445756_2104</name>
</gene>
<evidence type="ECO:0000256" key="12">
    <source>
        <dbReference type="ARBA" id="ARBA00023012"/>
    </source>
</evidence>
<dbReference type="PROSITE" id="PS50885">
    <property type="entry name" value="HAMP"/>
    <property type="match status" value="1"/>
</dbReference>
<dbReference type="Pfam" id="PF00672">
    <property type="entry name" value="HAMP"/>
    <property type="match status" value="1"/>
</dbReference>
<keyword evidence="6" id="KW-0808">Transferase</keyword>
<dbReference type="GO" id="GO:0005886">
    <property type="term" value="C:plasma membrane"/>
    <property type="evidence" value="ECO:0007669"/>
    <property type="project" value="UniProtKB-SubCell"/>
</dbReference>
<dbReference type="GO" id="GO:0005524">
    <property type="term" value="F:ATP binding"/>
    <property type="evidence" value="ECO:0007669"/>
    <property type="project" value="UniProtKB-KW"/>
</dbReference>
<evidence type="ECO:0000256" key="9">
    <source>
        <dbReference type="ARBA" id="ARBA00022777"/>
    </source>
</evidence>
<dbReference type="EMBL" id="FYEZ01000003">
    <property type="protein sequence ID" value="SNC73709.1"/>
    <property type="molecule type" value="Genomic_DNA"/>
</dbReference>
<dbReference type="InterPro" id="IPR003661">
    <property type="entry name" value="HisK_dim/P_dom"/>
</dbReference>
<keyword evidence="8" id="KW-0547">Nucleotide-binding</keyword>
<proteinExistence type="predicted"/>
<keyword evidence="13" id="KW-0472">Membrane</keyword>
<dbReference type="SMART" id="SM00387">
    <property type="entry name" value="HATPase_c"/>
    <property type="match status" value="1"/>
</dbReference>
<dbReference type="InterPro" id="IPR036890">
    <property type="entry name" value="HATPase_C_sf"/>
</dbReference>
<dbReference type="InterPro" id="IPR003594">
    <property type="entry name" value="HATPase_dom"/>
</dbReference>
<dbReference type="AlphaFoldDB" id="A0A212U663"/>
<evidence type="ECO:0000256" key="4">
    <source>
        <dbReference type="ARBA" id="ARBA00022475"/>
    </source>
</evidence>
<evidence type="ECO:0000313" key="17">
    <source>
        <dbReference type="Proteomes" id="UP000198122"/>
    </source>
</evidence>
<organism evidence="16 17">
    <name type="scientific">Kytococcus aerolatus</name>
    <dbReference type="NCBI Taxonomy" id="592308"/>
    <lineage>
        <taxon>Bacteria</taxon>
        <taxon>Bacillati</taxon>
        <taxon>Actinomycetota</taxon>
        <taxon>Actinomycetes</taxon>
        <taxon>Micrococcales</taxon>
        <taxon>Kytococcaceae</taxon>
        <taxon>Kytococcus</taxon>
    </lineage>
</organism>
<comment type="subcellular location">
    <subcellularLocation>
        <location evidence="2">Cell membrane</location>
        <topology evidence="2">Multi-pass membrane protein</topology>
    </subcellularLocation>
</comment>
<dbReference type="Gene3D" id="1.10.287.130">
    <property type="match status" value="1"/>
</dbReference>
<protein>
    <recommendedName>
        <fullName evidence="3">histidine kinase</fullName>
        <ecNumber evidence="3">2.7.13.3</ecNumber>
    </recommendedName>
</protein>